<evidence type="ECO:0000256" key="6">
    <source>
        <dbReference type="ARBA" id="ARBA00022475"/>
    </source>
</evidence>
<dbReference type="GO" id="GO:0007416">
    <property type="term" value="P:synapse assembly"/>
    <property type="evidence" value="ECO:0007669"/>
    <property type="project" value="TreeGrafter"/>
</dbReference>
<evidence type="ECO:0000256" key="15">
    <source>
        <dbReference type="PROSITE-ProRule" id="PRU00043"/>
    </source>
</evidence>
<dbReference type="PRINTS" id="PR00205">
    <property type="entry name" value="CADHERIN"/>
</dbReference>
<dbReference type="GO" id="GO:0048787">
    <property type="term" value="C:presynaptic active zone membrane"/>
    <property type="evidence" value="ECO:0007669"/>
    <property type="project" value="TreeGrafter"/>
</dbReference>
<name>A0A8C9FCC4_PAVCR</name>
<dbReference type="InterPro" id="IPR015919">
    <property type="entry name" value="Cadherin-like_sf"/>
</dbReference>
<evidence type="ECO:0000256" key="3">
    <source>
        <dbReference type="ARBA" id="ARBA00004251"/>
    </source>
</evidence>
<dbReference type="GO" id="GO:0008013">
    <property type="term" value="F:beta-catenin binding"/>
    <property type="evidence" value="ECO:0007669"/>
    <property type="project" value="TreeGrafter"/>
</dbReference>
<dbReference type="GO" id="GO:0005912">
    <property type="term" value="C:adherens junction"/>
    <property type="evidence" value="ECO:0007669"/>
    <property type="project" value="UniProtKB-SubCell"/>
</dbReference>
<dbReference type="FunFam" id="2.60.40.60:FF:000019">
    <property type="entry name" value="Cadherin 2"/>
    <property type="match status" value="1"/>
</dbReference>
<dbReference type="PANTHER" id="PTHR24027">
    <property type="entry name" value="CADHERIN-23"/>
    <property type="match status" value="1"/>
</dbReference>
<dbReference type="InterPro" id="IPR002126">
    <property type="entry name" value="Cadherin-like_dom"/>
</dbReference>
<dbReference type="GO" id="GO:0043005">
    <property type="term" value="C:neuron projection"/>
    <property type="evidence" value="ECO:0007669"/>
    <property type="project" value="TreeGrafter"/>
</dbReference>
<organism evidence="18 19">
    <name type="scientific">Pavo cristatus</name>
    <name type="common">Indian peafowl</name>
    <name type="synonym">Blue peafowl</name>
    <dbReference type="NCBI Taxonomy" id="9049"/>
    <lineage>
        <taxon>Eukaryota</taxon>
        <taxon>Metazoa</taxon>
        <taxon>Chordata</taxon>
        <taxon>Craniata</taxon>
        <taxon>Vertebrata</taxon>
        <taxon>Euteleostomi</taxon>
        <taxon>Archelosauria</taxon>
        <taxon>Archosauria</taxon>
        <taxon>Dinosauria</taxon>
        <taxon>Saurischia</taxon>
        <taxon>Theropoda</taxon>
        <taxon>Coelurosauria</taxon>
        <taxon>Aves</taxon>
        <taxon>Neognathae</taxon>
        <taxon>Galloanserae</taxon>
        <taxon>Galliformes</taxon>
        <taxon>Phasianidae</taxon>
        <taxon>Phasianinae</taxon>
        <taxon>Pavo</taxon>
    </lineage>
</organism>
<evidence type="ECO:0000256" key="5">
    <source>
        <dbReference type="ARBA" id="ARBA00004568"/>
    </source>
</evidence>
<evidence type="ECO:0000256" key="2">
    <source>
        <dbReference type="ARBA" id="ARBA00004241"/>
    </source>
</evidence>
<keyword evidence="13 16" id="KW-0472">Membrane</keyword>
<evidence type="ECO:0000256" key="7">
    <source>
        <dbReference type="ARBA" id="ARBA00022692"/>
    </source>
</evidence>
<keyword evidence="7 16" id="KW-0812">Transmembrane</keyword>
<feature type="domain" description="Cadherin" evidence="17">
    <location>
        <begin position="239"/>
        <end position="348"/>
    </location>
</feature>
<keyword evidence="19" id="KW-1185">Reference proteome</keyword>
<dbReference type="Pfam" id="PF00028">
    <property type="entry name" value="Cadherin"/>
    <property type="match status" value="2"/>
</dbReference>
<evidence type="ECO:0000256" key="13">
    <source>
        <dbReference type="ARBA" id="ARBA00023136"/>
    </source>
</evidence>
<dbReference type="GO" id="GO:0007043">
    <property type="term" value="P:cell-cell junction assembly"/>
    <property type="evidence" value="ECO:0007669"/>
    <property type="project" value="TreeGrafter"/>
</dbReference>
<dbReference type="AlphaFoldDB" id="A0A8C9FCC4"/>
<dbReference type="PRINTS" id="PR01820">
    <property type="entry name" value="DESMOCOLLIN"/>
</dbReference>
<keyword evidence="16" id="KW-1133">Transmembrane helix</keyword>
<dbReference type="GO" id="GO:0016339">
    <property type="term" value="P:calcium-dependent cell-cell adhesion via plasma membrane cell adhesion molecules"/>
    <property type="evidence" value="ECO:0007669"/>
    <property type="project" value="TreeGrafter"/>
</dbReference>
<keyword evidence="10 15" id="KW-0106">Calcium</keyword>
<evidence type="ECO:0000256" key="12">
    <source>
        <dbReference type="ARBA" id="ARBA00022949"/>
    </source>
</evidence>
<dbReference type="GO" id="GO:0099634">
    <property type="term" value="C:postsynaptic specialization membrane"/>
    <property type="evidence" value="ECO:0007669"/>
    <property type="project" value="TreeGrafter"/>
</dbReference>
<dbReference type="GO" id="GO:0005737">
    <property type="term" value="C:cytoplasm"/>
    <property type="evidence" value="ECO:0007669"/>
    <property type="project" value="TreeGrafter"/>
</dbReference>
<dbReference type="Ensembl" id="ENSPSTT00000013266.1">
    <property type="protein sequence ID" value="ENSPSTP00000012648.1"/>
    <property type="gene ID" value="ENSPSTG00000008911.1"/>
</dbReference>
<evidence type="ECO:0000256" key="1">
    <source>
        <dbReference type="ARBA" id="ARBA00004135"/>
    </source>
</evidence>
<keyword evidence="14" id="KW-0325">Glycoprotein</keyword>
<dbReference type="GO" id="GO:0016477">
    <property type="term" value="P:cell migration"/>
    <property type="evidence" value="ECO:0007669"/>
    <property type="project" value="TreeGrafter"/>
</dbReference>
<dbReference type="PROSITE" id="PS50268">
    <property type="entry name" value="CADHERIN_2"/>
    <property type="match status" value="3"/>
</dbReference>
<accession>A0A8C9FCC4</accession>
<proteinExistence type="predicted"/>
<keyword evidence="8" id="KW-0479">Metal-binding</keyword>
<evidence type="ECO:0000256" key="10">
    <source>
        <dbReference type="ARBA" id="ARBA00022837"/>
    </source>
</evidence>
<dbReference type="InterPro" id="IPR039808">
    <property type="entry name" value="Cadherin"/>
</dbReference>
<dbReference type="GO" id="GO:0045296">
    <property type="term" value="F:cadherin binding"/>
    <property type="evidence" value="ECO:0007669"/>
    <property type="project" value="TreeGrafter"/>
</dbReference>
<dbReference type="SMART" id="SM00112">
    <property type="entry name" value="CA"/>
    <property type="match status" value="3"/>
</dbReference>
<dbReference type="PROSITE" id="PS00232">
    <property type="entry name" value="CADHERIN_1"/>
    <property type="match status" value="1"/>
</dbReference>
<dbReference type="PANTHER" id="PTHR24027:SF79">
    <property type="entry name" value="CADHERIN-2"/>
    <property type="match status" value="1"/>
</dbReference>
<dbReference type="GO" id="GO:0034332">
    <property type="term" value="P:adherens junction organization"/>
    <property type="evidence" value="ECO:0007669"/>
    <property type="project" value="TreeGrafter"/>
</dbReference>
<dbReference type="GO" id="GO:0014069">
    <property type="term" value="C:postsynaptic density"/>
    <property type="evidence" value="ECO:0007669"/>
    <property type="project" value="TreeGrafter"/>
</dbReference>
<dbReference type="GO" id="GO:0044331">
    <property type="term" value="P:cell-cell adhesion mediated by cadherin"/>
    <property type="evidence" value="ECO:0007669"/>
    <property type="project" value="TreeGrafter"/>
</dbReference>
<dbReference type="GO" id="GO:0007156">
    <property type="term" value="P:homophilic cell adhesion via plasma membrane adhesion molecules"/>
    <property type="evidence" value="ECO:0007669"/>
    <property type="project" value="InterPro"/>
</dbReference>
<evidence type="ECO:0000256" key="8">
    <source>
        <dbReference type="ARBA" id="ARBA00022723"/>
    </source>
</evidence>
<dbReference type="GO" id="GO:0009986">
    <property type="term" value="C:cell surface"/>
    <property type="evidence" value="ECO:0007669"/>
    <property type="project" value="UniProtKB-SubCell"/>
</dbReference>
<feature type="transmembrane region" description="Helical" evidence="16">
    <location>
        <begin position="445"/>
        <end position="468"/>
    </location>
</feature>
<feature type="domain" description="Cadherin" evidence="17">
    <location>
        <begin position="122"/>
        <end position="242"/>
    </location>
</feature>
<dbReference type="GO" id="GO:0014704">
    <property type="term" value="C:intercalated disc"/>
    <property type="evidence" value="ECO:0007669"/>
    <property type="project" value="TreeGrafter"/>
</dbReference>
<dbReference type="SUPFAM" id="SSF49313">
    <property type="entry name" value="Cadherin-like"/>
    <property type="match status" value="3"/>
</dbReference>
<evidence type="ECO:0000256" key="16">
    <source>
        <dbReference type="SAM" id="Phobius"/>
    </source>
</evidence>
<reference evidence="18" key="1">
    <citation type="submission" date="2025-08" db="UniProtKB">
        <authorList>
            <consortium name="Ensembl"/>
        </authorList>
    </citation>
    <scope>IDENTIFICATION</scope>
</reference>
<keyword evidence="12" id="KW-0965">Cell junction</keyword>
<keyword evidence="11" id="KW-0130">Cell adhesion</keyword>
<dbReference type="GO" id="GO:0030027">
    <property type="term" value="C:lamellipodium"/>
    <property type="evidence" value="ECO:0007669"/>
    <property type="project" value="TreeGrafter"/>
</dbReference>
<dbReference type="InterPro" id="IPR020894">
    <property type="entry name" value="Cadherin_CS"/>
</dbReference>
<dbReference type="Proteomes" id="UP000694428">
    <property type="component" value="Unplaced"/>
</dbReference>
<dbReference type="GO" id="GO:0030057">
    <property type="term" value="C:desmosome"/>
    <property type="evidence" value="ECO:0007669"/>
    <property type="project" value="UniProtKB-SubCell"/>
</dbReference>
<feature type="domain" description="Cadherin" evidence="17">
    <location>
        <begin position="83"/>
        <end position="121"/>
    </location>
</feature>
<keyword evidence="6" id="KW-1003">Cell membrane</keyword>
<comment type="subcellular location">
    <subcellularLocation>
        <location evidence="4">Cell junction</location>
        <location evidence="4">Adherens junction</location>
    </subcellularLocation>
    <subcellularLocation>
        <location evidence="5">Cell junction</location>
        <location evidence="5">Desmosome</location>
    </subcellularLocation>
    <subcellularLocation>
        <location evidence="1">Cell membrane</location>
        <location evidence="1">Sarcolemma</location>
    </subcellularLocation>
    <subcellularLocation>
        <location evidence="3">Cell membrane</location>
        <topology evidence="3">Single-pass type I membrane protein</topology>
    </subcellularLocation>
    <subcellularLocation>
        <location evidence="2">Cell surface</location>
    </subcellularLocation>
</comment>
<dbReference type="GO" id="GO:0005509">
    <property type="term" value="F:calcium ion binding"/>
    <property type="evidence" value="ECO:0007669"/>
    <property type="project" value="UniProtKB-UniRule"/>
</dbReference>
<reference evidence="18" key="2">
    <citation type="submission" date="2025-09" db="UniProtKB">
        <authorList>
            <consortium name="Ensembl"/>
        </authorList>
    </citation>
    <scope>IDENTIFICATION</scope>
</reference>
<dbReference type="GO" id="GO:0016342">
    <property type="term" value="C:catenin complex"/>
    <property type="evidence" value="ECO:0007669"/>
    <property type="project" value="TreeGrafter"/>
</dbReference>
<evidence type="ECO:0000256" key="11">
    <source>
        <dbReference type="ARBA" id="ARBA00022889"/>
    </source>
</evidence>
<dbReference type="GO" id="GO:0042383">
    <property type="term" value="C:sarcolemma"/>
    <property type="evidence" value="ECO:0007669"/>
    <property type="project" value="UniProtKB-SubCell"/>
</dbReference>
<dbReference type="GO" id="GO:0000902">
    <property type="term" value="P:cell morphogenesis"/>
    <property type="evidence" value="ECO:0007669"/>
    <property type="project" value="TreeGrafter"/>
</dbReference>
<sequence>MFWRALFDSGYSLHFLTDVELNAAQHYFTHFPSGTVGKMLQTQPCPLQNTAVHSGAELQNRNKTFISNKNQTSVYFYAFQLVSTYTLLIEVRDMAGQPFGLCTTGTAVIKIEDTNDNAPTFKQLQYETQVEENRVNVDILRVSVVDADEFGAPGSTAVYEIIRGNDDHTFEIRTDRNTNEGILCVVKGLDYETAKQRILVIAVNNEAPYMLAPHSQQVVQSTCTATVNVLDIDEGPVFKPCFFRMDASECDDIGTNIGKYLAEDPETGNSEGIWYETVLSTSFFGCNWVNIDEKSGEVRTVRVLDRDLGEVKRGQCNITVLAIDRNGKTGTGTLQVVIQPCNRNYPRILVTDYIMCRDRKPICLSAGDEDDTSYSMPLVYRMTDRSVGSMWKITRGDIPFGTYTIPVSVSDSSGRQGISEIRVNYCDCVTPSDCGAARSAGSVTLGVWAILAMILGSLLLLLILITICGCCGAGVMHRQVTDDCANHNLIISNTEAPGEEVMDHNIIPLQTTDQVGCGIKTGDQQAFEMVKGRGGHTLESVRGGGHQTLGSVKEGGGQAMVDTCRYSYSEWHNFTHPRLGEVIVQFLVDFSCLTGYLNRFFLFCCYIRN</sequence>
<evidence type="ECO:0000259" key="17">
    <source>
        <dbReference type="PROSITE" id="PS50268"/>
    </source>
</evidence>
<evidence type="ECO:0000313" key="19">
    <source>
        <dbReference type="Proteomes" id="UP000694428"/>
    </source>
</evidence>
<dbReference type="CDD" id="cd11304">
    <property type="entry name" value="Cadherin_repeat"/>
    <property type="match status" value="3"/>
</dbReference>
<keyword evidence="9" id="KW-0677">Repeat</keyword>
<evidence type="ECO:0000256" key="9">
    <source>
        <dbReference type="ARBA" id="ARBA00022737"/>
    </source>
</evidence>
<evidence type="ECO:0000256" key="4">
    <source>
        <dbReference type="ARBA" id="ARBA00004536"/>
    </source>
</evidence>
<evidence type="ECO:0000256" key="14">
    <source>
        <dbReference type="ARBA" id="ARBA00023180"/>
    </source>
</evidence>
<dbReference type="GO" id="GO:0045177">
    <property type="term" value="C:apical part of cell"/>
    <property type="evidence" value="ECO:0007669"/>
    <property type="project" value="TreeGrafter"/>
</dbReference>
<evidence type="ECO:0000313" key="18">
    <source>
        <dbReference type="Ensembl" id="ENSPSTP00000012648.1"/>
    </source>
</evidence>
<protein>
    <recommendedName>
        <fullName evidence="17">Cadherin domain-containing protein</fullName>
    </recommendedName>
</protein>
<dbReference type="Gene3D" id="2.60.40.60">
    <property type="entry name" value="Cadherins"/>
    <property type="match status" value="4"/>
</dbReference>